<feature type="region of interest" description="Disordered" evidence="1">
    <location>
        <begin position="261"/>
        <end position="350"/>
    </location>
</feature>
<gene>
    <name evidence="2" type="ORF">LSP00402_LOCUS16450</name>
</gene>
<dbReference type="AlphaFoldDB" id="A0A7S2TX88"/>
<reference evidence="2" key="1">
    <citation type="submission" date="2021-01" db="EMBL/GenBank/DDBJ databases">
        <authorList>
            <person name="Corre E."/>
            <person name="Pelletier E."/>
            <person name="Niang G."/>
            <person name="Scheremetjew M."/>
            <person name="Finn R."/>
            <person name="Kale V."/>
            <person name="Holt S."/>
            <person name="Cochrane G."/>
            <person name="Meng A."/>
            <person name="Brown T."/>
            <person name="Cohen L."/>
        </authorList>
    </citation>
    <scope>NUCLEOTIDE SEQUENCE</scope>
    <source>
        <strain evidence="2">CCMP622</strain>
    </source>
</reference>
<organism evidence="2">
    <name type="scientific">Lotharella oceanica</name>
    <dbReference type="NCBI Taxonomy" id="641309"/>
    <lineage>
        <taxon>Eukaryota</taxon>
        <taxon>Sar</taxon>
        <taxon>Rhizaria</taxon>
        <taxon>Cercozoa</taxon>
        <taxon>Chlorarachniophyceae</taxon>
        <taxon>Lotharella</taxon>
    </lineage>
</organism>
<dbReference type="InterPro" id="IPR038765">
    <property type="entry name" value="Papain-like_cys_pep_sf"/>
</dbReference>
<name>A0A7S2TX88_9EUKA</name>
<evidence type="ECO:0000256" key="1">
    <source>
        <dbReference type="SAM" id="MobiDB-lite"/>
    </source>
</evidence>
<accession>A0A7S2TX88</accession>
<sequence>MRRCRCIMDPCCTCCTCCNKDYGKITLKEVLERAKSGDLILIDQNRCLDTWKFCTRSNFNHVGMVLVEPGSKWGRSYRKCIVEALSPFVRSFPLREALTMMLDSNTTNRVFYRPLLGPKDSIDPGRRKLERLLQELPGRQFNSNICGVITSCCLQDSHWCMPTEPLATSTVTPLKDSGAKYGSSSDSKDEFADLPERLFCSELVAMAWQQAGWLSNVKPSYRYLPKDFSDSSNACARHFLSSECTMGQMLQIVFEKETKKCEGTKPYPSSSTTTAAAAAAATNHKKHTPTNKGGEAKRRAPEAFEKVRTRSHSSETRHSQEIGSRTQAEAGGYPEVVAWQPAPTSGGGIN</sequence>
<proteinExistence type="predicted"/>
<dbReference type="Gene3D" id="3.90.1720.10">
    <property type="entry name" value="endopeptidase domain like (from Nostoc punctiforme)"/>
    <property type="match status" value="1"/>
</dbReference>
<evidence type="ECO:0000313" key="2">
    <source>
        <dbReference type="EMBL" id="CAD9772460.1"/>
    </source>
</evidence>
<dbReference type="SUPFAM" id="SSF54001">
    <property type="entry name" value="Cysteine proteinases"/>
    <property type="match status" value="1"/>
</dbReference>
<dbReference type="EMBL" id="HBHP01026503">
    <property type="protein sequence ID" value="CAD9772460.1"/>
    <property type="molecule type" value="Transcribed_RNA"/>
</dbReference>
<feature type="compositionally biased region" description="Low complexity" evidence="1">
    <location>
        <begin position="269"/>
        <end position="282"/>
    </location>
</feature>
<protein>
    <submittedName>
        <fullName evidence="2">Uncharacterized protein</fullName>
    </submittedName>
</protein>
<feature type="compositionally biased region" description="Basic and acidic residues" evidence="1">
    <location>
        <begin position="294"/>
        <end position="320"/>
    </location>
</feature>